<keyword evidence="1" id="KW-0862">Zinc</keyword>
<dbReference type="EMBL" id="JAUPFM010000013">
    <property type="protein sequence ID" value="KAK2832655.1"/>
    <property type="molecule type" value="Genomic_DNA"/>
</dbReference>
<dbReference type="GO" id="GO:0003676">
    <property type="term" value="F:nucleic acid binding"/>
    <property type="evidence" value="ECO:0007669"/>
    <property type="project" value="InterPro"/>
</dbReference>
<reference evidence="4" key="1">
    <citation type="submission" date="2023-07" db="EMBL/GenBank/DDBJ databases">
        <title>Chromosome-level Genome Assembly of Striped Snakehead (Channa striata).</title>
        <authorList>
            <person name="Liu H."/>
        </authorList>
    </citation>
    <scope>NUCLEOTIDE SEQUENCE</scope>
    <source>
        <strain evidence="4">Gz</strain>
        <tissue evidence="4">Muscle</tissue>
    </source>
</reference>
<sequence length="129" mass="13787">MASMGKICNGCNGCGRPGHLYRGCPDRKRSFAEVVDSTGGAGVGIKDRLEEKRYATEVEEVEQQSGPLAGSLRGWCASWSVTGAPSYHYVTTACGRGRGRERQEEGNSSPKRGERGPPQPTPMGQSLAQ</sequence>
<evidence type="ECO:0000256" key="2">
    <source>
        <dbReference type="SAM" id="MobiDB-lite"/>
    </source>
</evidence>
<evidence type="ECO:0000313" key="5">
    <source>
        <dbReference type="Proteomes" id="UP001187415"/>
    </source>
</evidence>
<keyword evidence="5" id="KW-1185">Reference proteome</keyword>
<evidence type="ECO:0000259" key="3">
    <source>
        <dbReference type="PROSITE" id="PS50158"/>
    </source>
</evidence>
<dbReference type="InterPro" id="IPR001878">
    <property type="entry name" value="Znf_CCHC"/>
</dbReference>
<feature type="region of interest" description="Disordered" evidence="2">
    <location>
        <begin position="93"/>
        <end position="129"/>
    </location>
</feature>
<comment type="caution">
    <text evidence="4">The sequence shown here is derived from an EMBL/GenBank/DDBJ whole genome shotgun (WGS) entry which is preliminary data.</text>
</comment>
<dbReference type="Proteomes" id="UP001187415">
    <property type="component" value="Unassembled WGS sequence"/>
</dbReference>
<keyword evidence="1" id="KW-0863">Zinc-finger</keyword>
<protein>
    <recommendedName>
        <fullName evidence="3">CCHC-type domain-containing protein</fullName>
    </recommendedName>
</protein>
<evidence type="ECO:0000256" key="1">
    <source>
        <dbReference type="PROSITE-ProRule" id="PRU00047"/>
    </source>
</evidence>
<accession>A0AA88SBQ4</accession>
<dbReference type="PROSITE" id="PS50158">
    <property type="entry name" value="ZF_CCHC"/>
    <property type="match status" value="1"/>
</dbReference>
<dbReference type="SUPFAM" id="SSF57756">
    <property type="entry name" value="Retrovirus zinc finger-like domains"/>
    <property type="match status" value="1"/>
</dbReference>
<keyword evidence="1" id="KW-0479">Metal-binding</keyword>
<gene>
    <name evidence="4" type="ORF">Q5P01_016544</name>
</gene>
<name>A0AA88SBQ4_CHASR</name>
<dbReference type="GO" id="GO:0008270">
    <property type="term" value="F:zinc ion binding"/>
    <property type="evidence" value="ECO:0007669"/>
    <property type="project" value="UniProtKB-KW"/>
</dbReference>
<dbReference type="AlphaFoldDB" id="A0AA88SBQ4"/>
<feature type="compositionally biased region" description="Basic and acidic residues" evidence="2">
    <location>
        <begin position="98"/>
        <end position="115"/>
    </location>
</feature>
<organism evidence="4 5">
    <name type="scientific">Channa striata</name>
    <name type="common">Snakehead murrel</name>
    <name type="synonym">Ophicephalus striatus</name>
    <dbReference type="NCBI Taxonomy" id="64152"/>
    <lineage>
        <taxon>Eukaryota</taxon>
        <taxon>Metazoa</taxon>
        <taxon>Chordata</taxon>
        <taxon>Craniata</taxon>
        <taxon>Vertebrata</taxon>
        <taxon>Euteleostomi</taxon>
        <taxon>Actinopterygii</taxon>
        <taxon>Neopterygii</taxon>
        <taxon>Teleostei</taxon>
        <taxon>Neoteleostei</taxon>
        <taxon>Acanthomorphata</taxon>
        <taxon>Anabantaria</taxon>
        <taxon>Anabantiformes</taxon>
        <taxon>Channoidei</taxon>
        <taxon>Channidae</taxon>
        <taxon>Channa</taxon>
    </lineage>
</organism>
<feature type="domain" description="CCHC-type" evidence="3">
    <location>
        <begin position="11"/>
        <end position="26"/>
    </location>
</feature>
<evidence type="ECO:0000313" key="4">
    <source>
        <dbReference type="EMBL" id="KAK2832655.1"/>
    </source>
</evidence>
<proteinExistence type="predicted"/>
<dbReference type="InterPro" id="IPR036875">
    <property type="entry name" value="Znf_CCHC_sf"/>
</dbReference>